<feature type="signal peptide" evidence="1">
    <location>
        <begin position="1"/>
        <end position="20"/>
    </location>
</feature>
<name>A0A9P5P158_GYMJU</name>
<keyword evidence="1" id="KW-0732">Signal</keyword>
<dbReference type="AlphaFoldDB" id="A0A9P5P158"/>
<reference evidence="2" key="1">
    <citation type="submission" date="2020-11" db="EMBL/GenBank/DDBJ databases">
        <authorList>
            <consortium name="DOE Joint Genome Institute"/>
            <person name="Ahrendt S."/>
            <person name="Riley R."/>
            <person name="Andreopoulos W."/>
            <person name="LaButti K."/>
            <person name="Pangilinan J."/>
            <person name="Ruiz-duenas F.J."/>
            <person name="Barrasa J.M."/>
            <person name="Sanchez-Garcia M."/>
            <person name="Camarero S."/>
            <person name="Miyauchi S."/>
            <person name="Serrano A."/>
            <person name="Linde D."/>
            <person name="Babiker R."/>
            <person name="Drula E."/>
            <person name="Ayuso-Fernandez I."/>
            <person name="Pacheco R."/>
            <person name="Padilla G."/>
            <person name="Ferreira P."/>
            <person name="Barriuso J."/>
            <person name="Kellner H."/>
            <person name="Castanera R."/>
            <person name="Alfaro M."/>
            <person name="Ramirez L."/>
            <person name="Pisabarro A.G."/>
            <person name="Kuo A."/>
            <person name="Tritt A."/>
            <person name="Lipzen A."/>
            <person name="He G."/>
            <person name="Yan M."/>
            <person name="Ng V."/>
            <person name="Cullen D."/>
            <person name="Martin F."/>
            <person name="Rosso M.-N."/>
            <person name="Henrissat B."/>
            <person name="Hibbett D."/>
            <person name="Martinez A.T."/>
            <person name="Grigoriev I.V."/>
        </authorList>
    </citation>
    <scope>NUCLEOTIDE SEQUENCE</scope>
    <source>
        <strain evidence="2">AH 44721</strain>
    </source>
</reference>
<accession>A0A9P5P158</accession>
<evidence type="ECO:0008006" key="4">
    <source>
        <dbReference type="Google" id="ProtNLM"/>
    </source>
</evidence>
<protein>
    <recommendedName>
        <fullName evidence="4">Secreted protein</fullName>
    </recommendedName>
</protein>
<evidence type="ECO:0000313" key="2">
    <source>
        <dbReference type="EMBL" id="KAF8912151.1"/>
    </source>
</evidence>
<feature type="chain" id="PRO_5040463834" description="Secreted protein" evidence="1">
    <location>
        <begin position="21"/>
        <end position="82"/>
    </location>
</feature>
<dbReference type="Proteomes" id="UP000724874">
    <property type="component" value="Unassembled WGS sequence"/>
</dbReference>
<evidence type="ECO:0000256" key="1">
    <source>
        <dbReference type="SAM" id="SignalP"/>
    </source>
</evidence>
<keyword evidence="3" id="KW-1185">Reference proteome</keyword>
<proteinExistence type="predicted"/>
<comment type="caution">
    <text evidence="2">The sequence shown here is derived from an EMBL/GenBank/DDBJ whole genome shotgun (WGS) entry which is preliminary data.</text>
</comment>
<evidence type="ECO:0000313" key="3">
    <source>
        <dbReference type="Proteomes" id="UP000724874"/>
    </source>
</evidence>
<organism evidence="2 3">
    <name type="scientific">Gymnopilus junonius</name>
    <name type="common">Spectacular rustgill mushroom</name>
    <name type="synonym">Gymnopilus spectabilis subsp. junonius</name>
    <dbReference type="NCBI Taxonomy" id="109634"/>
    <lineage>
        <taxon>Eukaryota</taxon>
        <taxon>Fungi</taxon>
        <taxon>Dikarya</taxon>
        <taxon>Basidiomycota</taxon>
        <taxon>Agaricomycotina</taxon>
        <taxon>Agaricomycetes</taxon>
        <taxon>Agaricomycetidae</taxon>
        <taxon>Agaricales</taxon>
        <taxon>Agaricineae</taxon>
        <taxon>Hymenogastraceae</taxon>
        <taxon>Gymnopilus</taxon>
    </lineage>
</organism>
<sequence>MDLALLLLLFLLSNRRFVELLEVDYDIYTFFCGILIPYFSHHRLQCNAVDFSIAPITDENVNPGWQSFSSPFRLILHFFRRP</sequence>
<dbReference type="EMBL" id="JADNYJ010000003">
    <property type="protein sequence ID" value="KAF8912151.1"/>
    <property type="molecule type" value="Genomic_DNA"/>
</dbReference>
<gene>
    <name evidence="2" type="ORF">CPB84DRAFT_1761394</name>
</gene>